<organism evidence="1 2">
    <name type="scientific">Somion occarium</name>
    <dbReference type="NCBI Taxonomy" id="3059160"/>
    <lineage>
        <taxon>Eukaryota</taxon>
        <taxon>Fungi</taxon>
        <taxon>Dikarya</taxon>
        <taxon>Basidiomycota</taxon>
        <taxon>Agaricomycotina</taxon>
        <taxon>Agaricomycetes</taxon>
        <taxon>Polyporales</taxon>
        <taxon>Cerrenaceae</taxon>
        <taxon>Somion</taxon>
    </lineage>
</organism>
<protein>
    <submittedName>
        <fullName evidence="1">Uncharacterized protein</fullName>
    </submittedName>
</protein>
<reference evidence="2" key="1">
    <citation type="submission" date="2024-04" db="EMBL/GenBank/DDBJ databases">
        <authorList>
            <person name="Shaw F."/>
            <person name="Minotto A."/>
        </authorList>
    </citation>
    <scope>NUCLEOTIDE SEQUENCE [LARGE SCALE GENOMIC DNA]</scope>
</reference>
<keyword evidence="2" id="KW-1185">Reference proteome</keyword>
<name>A0ABP1EAD3_9APHY</name>
<proteinExistence type="predicted"/>
<gene>
    <name evidence="1" type="ORF">GFSPODELE1_LOCUS10808</name>
</gene>
<dbReference type="Proteomes" id="UP001497453">
    <property type="component" value="Chromosome 9"/>
</dbReference>
<evidence type="ECO:0000313" key="2">
    <source>
        <dbReference type="Proteomes" id="UP001497453"/>
    </source>
</evidence>
<evidence type="ECO:0000313" key="1">
    <source>
        <dbReference type="EMBL" id="CAL1716572.1"/>
    </source>
</evidence>
<sequence length="201" mass="23353">MNLAELLLVPNTSWTEYVTTTPKKYPWKHFPIEASDSPDPLEKAKAAFHLLNPQPSRHWQTCLEQRHFADALRDGLRLADFPSQDIDRMNIQIRMSIKSVITSTALSQDEKKILADGVVPMKFYMTDDDITIRDATIFTRVHSPIKPVSVDVFWLWHHRMRLNDVEWYCSLMYRVLDPLTASNSRLNDTHSKPRLGQKGTY</sequence>
<accession>A0ABP1EAD3</accession>
<dbReference type="EMBL" id="OZ037952">
    <property type="protein sequence ID" value="CAL1716572.1"/>
    <property type="molecule type" value="Genomic_DNA"/>
</dbReference>